<evidence type="ECO:0000313" key="5">
    <source>
        <dbReference type="Proteomes" id="UP000747110"/>
    </source>
</evidence>
<accession>A0A8J4GRK3</accession>
<gene>
    <name evidence="2" type="ORF">Vretifemale_16415</name>
    <name evidence="3" type="ORF">Vretimale_15372</name>
</gene>
<dbReference type="InterPro" id="IPR044924">
    <property type="entry name" value="HAD-SF_hydro_IA_REG-2-like_cap"/>
</dbReference>
<dbReference type="EMBL" id="BNCQ01000041">
    <property type="protein sequence ID" value="GIM11947.1"/>
    <property type="molecule type" value="Genomic_DNA"/>
</dbReference>
<evidence type="ECO:0000313" key="2">
    <source>
        <dbReference type="EMBL" id="GIL88454.1"/>
    </source>
</evidence>
<sequence length="376" mass="41395">MLSHFLSAVGAPNVCHLLPCLAYGQSSIIHGIVSNSMSSHPCRQIIRPFTAEAFADVRPTEWRPCYRAVLVDAAGTFLLPSEPVSTVYLRYARPYGCQLSNEEVLARFRRAYNLPWPGPLRYVGDARPFWRRIVEHSTGCRVPEVSEAIYQYYARAEAWHVMPGAVEALQKLKSAGVLLAVVSNFDTRLRPLLRDLRVEGLFDAVIVSAEVHAEKPNPVIFDAAVETLSAAAMTRGTVPIAGTNGPSSPLSLSPNPSRSTVAQQDNHHHHHQQQQPYPVPYAYPSYTDFGPLVSGNQRGVEGACAPDFTPLAPEHVVHVGDDRRNDCWGARDAGITAWLWGCDVRSWAEVADRVLLGSQADEYYDDRADAVQAGRG</sequence>
<dbReference type="SUPFAM" id="SSF56784">
    <property type="entry name" value="HAD-like"/>
    <property type="match status" value="2"/>
</dbReference>
<evidence type="ECO:0000313" key="4">
    <source>
        <dbReference type="Proteomes" id="UP000722791"/>
    </source>
</evidence>
<comment type="caution">
    <text evidence="3">The sequence shown here is derived from an EMBL/GenBank/DDBJ whole genome shotgun (WGS) entry which is preliminary data.</text>
</comment>
<dbReference type="InterPro" id="IPR006439">
    <property type="entry name" value="HAD-SF_hydro_IA"/>
</dbReference>
<organism evidence="3 4">
    <name type="scientific">Volvox reticuliferus</name>
    <dbReference type="NCBI Taxonomy" id="1737510"/>
    <lineage>
        <taxon>Eukaryota</taxon>
        <taxon>Viridiplantae</taxon>
        <taxon>Chlorophyta</taxon>
        <taxon>core chlorophytes</taxon>
        <taxon>Chlorophyceae</taxon>
        <taxon>CS clade</taxon>
        <taxon>Chlamydomonadales</taxon>
        <taxon>Volvocaceae</taxon>
        <taxon>Volvox</taxon>
    </lineage>
</organism>
<dbReference type="AlphaFoldDB" id="A0A8J4GRK3"/>
<dbReference type="SFLD" id="SFLDG01129">
    <property type="entry name" value="C1.5:_HAD__Beta-PGM__Phosphata"/>
    <property type="match status" value="1"/>
</dbReference>
<dbReference type="EMBL" id="BNCP01000045">
    <property type="protein sequence ID" value="GIL88454.1"/>
    <property type="molecule type" value="Genomic_DNA"/>
</dbReference>
<protein>
    <recommendedName>
        <fullName evidence="6">Haloacid dehalogenase-like hydrolase</fullName>
    </recommendedName>
</protein>
<dbReference type="Pfam" id="PF00702">
    <property type="entry name" value="Hydrolase"/>
    <property type="match status" value="1"/>
</dbReference>
<dbReference type="Gene3D" id="1.10.150.720">
    <property type="entry name" value="Haloacid dehalogenase-like hydrolase"/>
    <property type="match status" value="1"/>
</dbReference>
<name>A0A8J4GRK3_9CHLO</name>
<dbReference type="Proteomes" id="UP000747110">
    <property type="component" value="Unassembled WGS sequence"/>
</dbReference>
<dbReference type="PANTHER" id="PTHR46649">
    <property type="match status" value="1"/>
</dbReference>
<feature type="region of interest" description="Disordered" evidence="1">
    <location>
        <begin position="239"/>
        <end position="277"/>
    </location>
</feature>
<proteinExistence type="predicted"/>
<dbReference type="PANTHER" id="PTHR46649:SF4">
    <property type="entry name" value="HALOACID DEHALOGENASE-LIKE HYDROLASE (HAD) SUPERFAMILY PROTEIN"/>
    <property type="match status" value="1"/>
</dbReference>
<dbReference type="Gene3D" id="3.40.50.1000">
    <property type="entry name" value="HAD superfamily/HAD-like"/>
    <property type="match status" value="1"/>
</dbReference>
<dbReference type="PRINTS" id="PR00413">
    <property type="entry name" value="HADHALOGNASE"/>
</dbReference>
<reference evidence="3" key="1">
    <citation type="journal article" date="2021" name="Proc. Natl. Acad. Sci. U.S.A.">
        <title>Three genomes in the algal genus Volvox reveal the fate of a haploid sex-determining region after a transition to homothallism.</title>
        <authorList>
            <person name="Yamamoto K."/>
            <person name="Hamaji T."/>
            <person name="Kawai-Toyooka H."/>
            <person name="Matsuzaki R."/>
            <person name="Takahashi F."/>
            <person name="Nishimura Y."/>
            <person name="Kawachi M."/>
            <person name="Noguchi H."/>
            <person name="Minakuchi Y."/>
            <person name="Umen J.G."/>
            <person name="Toyoda A."/>
            <person name="Nozaki H."/>
        </authorList>
    </citation>
    <scope>NUCLEOTIDE SEQUENCE</scope>
    <source>
        <strain evidence="3">NIES-3785</strain>
        <strain evidence="2">NIES-3786</strain>
    </source>
</reference>
<dbReference type="Proteomes" id="UP000722791">
    <property type="component" value="Unassembled WGS sequence"/>
</dbReference>
<dbReference type="InterPro" id="IPR023214">
    <property type="entry name" value="HAD_sf"/>
</dbReference>
<evidence type="ECO:0000256" key="1">
    <source>
        <dbReference type="SAM" id="MobiDB-lite"/>
    </source>
</evidence>
<dbReference type="InterPro" id="IPR036412">
    <property type="entry name" value="HAD-like_sf"/>
</dbReference>
<evidence type="ECO:0008006" key="6">
    <source>
        <dbReference type="Google" id="ProtNLM"/>
    </source>
</evidence>
<dbReference type="SFLD" id="SFLDS00003">
    <property type="entry name" value="Haloacid_Dehalogenase"/>
    <property type="match status" value="1"/>
</dbReference>
<evidence type="ECO:0000313" key="3">
    <source>
        <dbReference type="EMBL" id="GIM11947.1"/>
    </source>
</evidence>
<dbReference type="OrthoDB" id="1694274at2759"/>
<feature type="compositionally biased region" description="Low complexity" evidence="1">
    <location>
        <begin position="242"/>
        <end position="264"/>
    </location>
</feature>
<keyword evidence="5" id="KW-1185">Reference proteome</keyword>